<keyword evidence="2" id="KW-0812">Transmembrane</keyword>
<evidence type="ECO:0008006" key="5">
    <source>
        <dbReference type="Google" id="ProtNLM"/>
    </source>
</evidence>
<protein>
    <recommendedName>
        <fullName evidence="5">Competence protein ComEA</fullName>
    </recommendedName>
</protein>
<organism evidence="3 4">
    <name type="scientific">Hymenobacter lapidarius</name>
    <dbReference type="NCBI Taxonomy" id="1908237"/>
    <lineage>
        <taxon>Bacteria</taxon>
        <taxon>Pseudomonadati</taxon>
        <taxon>Bacteroidota</taxon>
        <taxon>Cytophagia</taxon>
        <taxon>Cytophagales</taxon>
        <taxon>Hymenobacteraceae</taxon>
        <taxon>Hymenobacter</taxon>
    </lineage>
</organism>
<dbReference type="OrthoDB" id="981124at2"/>
<dbReference type="AlphaFoldDB" id="A0A1G1SVG7"/>
<evidence type="ECO:0000313" key="3">
    <source>
        <dbReference type="EMBL" id="OGX82619.1"/>
    </source>
</evidence>
<sequence length="358" mass="40398">MAASPPPPQARWNWENSAPMRWVRRYMGYSRSEAKGMAGLLLLMLVAIVAPMLLRPERPQYLPQADQKGLDNLVASLKEHRTTDNTYASRYPKRSYKTDARRDGGASRYPAVAQVRLAPFDPNALSAEDWEARGVPHFVAGRIVKYREAAGGFKAKAQVKKMYGLDAAVYQRLAPFMQLPDEAPPRGERPAYAANQPGPDGKYPPFAASAATPGKFPSKPRNLKPFDLNTADTTQLMQIRGIGAGRAKWVVRYRNQLGGYLHEDQLNEVFVLRDAPDLRDSLKKYTFVAAGFAPRLVNVNTASFDELYLHPYIGKPRARIIVAYRQQHGPFKQVEDLKQIPILKAEDWEKMRPYVRCE</sequence>
<keyword evidence="2" id="KW-1133">Transmembrane helix</keyword>
<proteinExistence type="predicted"/>
<dbReference type="PANTHER" id="PTHR21180:SF32">
    <property type="entry name" value="ENDONUCLEASE_EXONUCLEASE_PHOSPHATASE FAMILY DOMAIN-CONTAINING PROTEIN 1"/>
    <property type="match status" value="1"/>
</dbReference>
<feature type="compositionally biased region" description="Basic and acidic residues" evidence="1">
    <location>
        <begin position="96"/>
        <end position="105"/>
    </location>
</feature>
<dbReference type="InterPro" id="IPR010994">
    <property type="entry name" value="RuvA_2-like"/>
</dbReference>
<evidence type="ECO:0000256" key="2">
    <source>
        <dbReference type="SAM" id="Phobius"/>
    </source>
</evidence>
<comment type="caution">
    <text evidence="3">The sequence shown here is derived from an EMBL/GenBank/DDBJ whole genome shotgun (WGS) entry which is preliminary data.</text>
</comment>
<dbReference type="Gene3D" id="1.10.150.280">
    <property type="entry name" value="AF1531-like domain"/>
    <property type="match status" value="2"/>
</dbReference>
<dbReference type="InterPro" id="IPR051675">
    <property type="entry name" value="Endo/Exo/Phosphatase_dom_1"/>
</dbReference>
<keyword evidence="2" id="KW-0472">Membrane</keyword>
<dbReference type="Pfam" id="PF12836">
    <property type="entry name" value="HHH_3"/>
    <property type="match status" value="3"/>
</dbReference>
<evidence type="ECO:0000313" key="4">
    <source>
        <dbReference type="Proteomes" id="UP000176294"/>
    </source>
</evidence>
<name>A0A1G1SVG7_9BACT</name>
<reference evidence="3 4" key="1">
    <citation type="submission" date="2016-08" db="EMBL/GenBank/DDBJ databases">
        <title>Hymenobacter coccineus sp. nov., Hymenobacter lapidarius sp. nov. and Hymenobacter glacialis sp. nov., isolated from Antarctic soil.</title>
        <authorList>
            <person name="Sedlacek I."/>
            <person name="Kralova S."/>
            <person name="Kyrova K."/>
            <person name="Maslanova I."/>
            <person name="Stankova E."/>
            <person name="Vrbovska V."/>
            <person name="Nemec M."/>
            <person name="Bartak M."/>
            <person name="Svec P."/>
            <person name="Busse H.-J."/>
            <person name="Pantucek R."/>
        </authorList>
    </citation>
    <scope>NUCLEOTIDE SEQUENCE [LARGE SCALE GENOMIC DNA]</scope>
    <source>
        <strain evidence="3 4">CCM 8643</strain>
    </source>
</reference>
<gene>
    <name evidence="3" type="ORF">BEN47_04390</name>
</gene>
<dbReference type="Gene3D" id="1.10.150.310">
    <property type="entry name" value="Tex RuvX-like domain-like"/>
    <property type="match status" value="1"/>
</dbReference>
<keyword evidence="4" id="KW-1185">Reference proteome</keyword>
<dbReference type="Proteomes" id="UP000176294">
    <property type="component" value="Unassembled WGS sequence"/>
</dbReference>
<feature type="transmembrane region" description="Helical" evidence="2">
    <location>
        <begin position="34"/>
        <end position="54"/>
    </location>
</feature>
<dbReference type="SUPFAM" id="SSF47781">
    <property type="entry name" value="RuvA domain 2-like"/>
    <property type="match status" value="3"/>
</dbReference>
<feature type="region of interest" description="Disordered" evidence="1">
    <location>
        <begin position="84"/>
        <end position="105"/>
    </location>
</feature>
<dbReference type="PANTHER" id="PTHR21180">
    <property type="entry name" value="ENDONUCLEASE/EXONUCLEASE/PHOSPHATASE FAMILY DOMAIN-CONTAINING PROTEIN 1"/>
    <property type="match status" value="1"/>
</dbReference>
<evidence type="ECO:0000256" key="1">
    <source>
        <dbReference type="SAM" id="MobiDB-lite"/>
    </source>
</evidence>
<dbReference type="RefSeq" id="WP_070729882.1">
    <property type="nucleotide sequence ID" value="NZ_MDZB01000142.1"/>
</dbReference>
<dbReference type="EMBL" id="MDZB01000142">
    <property type="protein sequence ID" value="OGX82619.1"/>
    <property type="molecule type" value="Genomic_DNA"/>
</dbReference>
<dbReference type="STRING" id="1908237.BEN47_04390"/>
<accession>A0A1G1SVG7</accession>